<keyword evidence="13 14" id="KW-0472">Membrane</keyword>
<evidence type="ECO:0000256" key="3">
    <source>
        <dbReference type="ARBA" id="ARBA00012438"/>
    </source>
</evidence>
<dbReference type="Pfam" id="PF00512">
    <property type="entry name" value="HisKA"/>
    <property type="match status" value="1"/>
</dbReference>
<comment type="subcellular location">
    <subcellularLocation>
        <location evidence="2">Cell membrane</location>
        <topology evidence="2">Multi-pass membrane protein</topology>
    </subcellularLocation>
</comment>
<keyword evidence="10" id="KW-0067">ATP-binding</keyword>
<dbReference type="InterPro" id="IPR003661">
    <property type="entry name" value="HisK_dim/P_dom"/>
</dbReference>
<dbReference type="AlphaFoldDB" id="A0A1I2STV5"/>
<evidence type="ECO:0000259" key="15">
    <source>
        <dbReference type="PROSITE" id="PS50109"/>
    </source>
</evidence>
<dbReference type="Gene3D" id="1.10.287.130">
    <property type="match status" value="1"/>
</dbReference>
<feature type="transmembrane region" description="Helical" evidence="14">
    <location>
        <begin position="268"/>
        <end position="290"/>
    </location>
</feature>
<evidence type="ECO:0000313" key="17">
    <source>
        <dbReference type="Proteomes" id="UP000199337"/>
    </source>
</evidence>
<dbReference type="Proteomes" id="UP000199337">
    <property type="component" value="Unassembled WGS sequence"/>
</dbReference>
<comment type="catalytic activity">
    <reaction evidence="1">
        <text>ATP + protein L-histidine = ADP + protein N-phospho-L-histidine.</text>
        <dbReference type="EC" id="2.7.13.3"/>
    </reaction>
</comment>
<evidence type="ECO:0000313" key="16">
    <source>
        <dbReference type="EMBL" id="SFG54347.1"/>
    </source>
</evidence>
<keyword evidence="9 16" id="KW-0418">Kinase</keyword>
<protein>
    <recommendedName>
        <fullName evidence="3">histidine kinase</fullName>
        <ecNumber evidence="3">2.7.13.3</ecNumber>
    </recommendedName>
</protein>
<keyword evidence="6" id="KW-0808">Transferase</keyword>
<evidence type="ECO:0000256" key="11">
    <source>
        <dbReference type="ARBA" id="ARBA00022989"/>
    </source>
</evidence>
<dbReference type="STRING" id="341036.SAMN05660649_01923"/>
<sequence length="650" mass="72735">MDTKLKNIKYSTGAQTAAFILVWLSVMCVFGSGMFLLYNHSIINSKSYYDTYEFKNKFNMQLRNAVELKVKLKSEESIKSSGAAEDAANNNLQRYYNLKKEMSNTVNLAYYIKNTKTGETITNVTKTDALALIQKQPASVYYNQLTYEPGYPFGEEIKQLLMGTQYEVHAALIEPLKQGDVFYDDFMAYTRAKTIATYVTALLVASIIITILAFIYLVIVTGRREKGAEIAVSFVDGIYTDVYSMLVFIAALLSVTIAISFNEPWMNLLVFALVFGVDVLIGLSYILSMIRQIKSRKIIKNTLTYKILDLCFNGKAFKTWTIILLLGYGALNGILFAIAFSQGFTLFLFSFIIIAAFNIVAIYFAAKSLLSLAQIMEAAKEISAGNLDYALDKTQISVAFSSFAEDILSIQGGLKKAVAEAVKGERMKTDLIANVSHDLKTPLTSIINYIDLLKKEDLNNESANGYLEILDEKSARLKQLIEDLIEASKASSGNLTIEKEKVDLHELVMQACGEYEEKIKTAELDFHINAADEKIFIAADGKYMWRIVENLLSNVLKYSMPHSRVYINIYRSKQNGLLVIKNISATSLDIPPEQLTERFVRGDAARTTEGSGLGLSIAQSLTDIQGGRFKIEIDGDLFKVMIEMPLWLEK</sequence>
<dbReference type="EMBL" id="FOOX01000006">
    <property type="protein sequence ID" value="SFG54347.1"/>
    <property type="molecule type" value="Genomic_DNA"/>
</dbReference>
<dbReference type="SUPFAM" id="SSF55874">
    <property type="entry name" value="ATPase domain of HSP90 chaperone/DNA topoisomerase II/histidine kinase"/>
    <property type="match status" value="1"/>
</dbReference>
<gene>
    <name evidence="16" type="ORF">SAMN05660649_01923</name>
</gene>
<keyword evidence="17" id="KW-1185">Reference proteome</keyword>
<keyword evidence="11 14" id="KW-1133">Transmembrane helix</keyword>
<keyword evidence="7 14" id="KW-0812">Transmembrane</keyword>
<name>A0A1I2STV5_9FIRM</name>
<dbReference type="SMART" id="SM00388">
    <property type="entry name" value="HisKA"/>
    <property type="match status" value="1"/>
</dbReference>
<organism evidence="16 17">
    <name type="scientific">Desulfotruncus arcticus DSM 17038</name>
    <dbReference type="NCBI Taxonomy" id="1121424"/>
    <lineage>
        <taxon>Bacteria</taxon>
        <taxon>Bacillati</taxon>
        <taxon>Bacillota</taxon>
        <taxon>Clostridia</taxon>
        <taxon>Eubacteriales</taxon>
        <taxon>Desulfallaceae</taxon>
        <taxon>Desulfotruncus</taxon>
    </lineage>
</organism>
<keyword evidence="8" id="KW-0547">Nucleotide-binding</keyword>
<evidence type="ECO:0000256" key="1">
    <source>
        <dbReference type="ARBA" id="ARBA00000085"/>
    </source>
</evidence>
<dbReference type="InterPro" id="IPR036097">
    <property type="entry name" value="HisK_dim/P_sf"/>
</dbReference>
<dbReference type="PANTHER" id="PTHR45528">
    <property type="entry name" value="SENSOR HISTIDINE KINASE CPXA"/>
    <property type="match status" value="1"/>
</dbReference>
<accession>A0A1I2STV5</accession>
<evidence type="ECO:0000256" key="6">
    <source>
        <dbReference type="ARBA" id="ARBA00022679"/>
    </source>
</evidence>
<keyword evidence="4" id="KW-1003">Cell membrane</keyword>
<proteinExistence type="predicted"/>
<dbReference type="Pfam" id="PF02518">
    <property type="entry name" value="HATPase_c"/>
    <property type="match status" value="1"/>
</dbReference>
<feature type="transmembrane region" description="Helical" evidence="14">
    <location>
        <begin position="12"/>
        <end position="38"/>
    </location>
</feature>
<feature type="domain" description="Histidine kinase" evidence="15">
    <location>
        <begin position="434"/>
        <end position="648"/>
    </location>
</feature>
<dbReference type="CDD" id="cd00082">
    <property type="entry name" value="HisKA"/>
    <property type="match status" value="1"/>
</dbReference>
<dbReference type="PANTHER" id="PTHR45528:SF1">
    <property type="entry name" value="SENSOR HISTIDINE KINASE CPXA"/>
    <property type="match status" value="1"/>
</dbReference>
<dbReference type="GO" id="GO:0005886">
    <property type="term" value="C:plasma membrane"/>
    <property type="evidence" value="ECO:0007669"/>
    <property type="project" value="UniProtKB-SubCell"/>
</dbReference>
<evidence type="ECO:0000256" key="12">
    <source>
        <dbReference type="ARBA" id="ARBA00023012"/>
    </source>
</evidence>
<dbReference type="OrthoDB" id="9792991at2"/>
<dbReference type="PROSITE" id="PS50109">
    <property type="entry name" value="HIS_KIN"/>
    <property type="match status" value="1"/>
</dbReference>
<dbReference type="InterPro" id="IPR036890">
    <property type="entry name" value="HATPase_C_sf"/>
</dbReference>
<feature type="transmembrane region" description="Helical" evidence="14">
    <location>
        <begin position="320"/>
        <end position="340"/>
    </location>
</feature>
<dbReference type="InterPro" id="IPR005467">
    <property type="entry name" value="His_kinase_dom"/>
</dbReference>
<dbReference type="EC" id="2.7.13.3" evidence="3"/>
<dbReference type="FunFam" id="1.10.287.130:FF:000008">
    <property type="entry name" value="Two-component sensor histidine kinase"/>
    <property type="match status" value="1"/>
</dbReference>
<evidence type="ECO:0000256" key="7">
    <source>
        <dbReference type="ARBA" id="ARBA00022692"/>
    </source>
</evidence>
<evidence type="ECO:0000256" key="9">
    <source>
        <dbReference type="ARBA" id="ARBA00022777"/>
    </source>
</evidence>
<feature type="transmembrane region" description="Helical" evidence="14">
    <location>
        <begin position="242"/>
        <end position="262"/>
    </location>
</feature>
<dbReference type="InterPro" id="IPR003594">
    <property type="entry name" value="HATPase_dom"/>
</dbReference>
<dbReference type="InterPro" id="IPR050398">
    <property type="entry name" value="HssS/ArlS-like"/>
</dbReference>
<evidence type="ECO:0000256" key="8">
    <source>
        <dbReference type="ARBA" id="ARBA00022741"/>
    </source>
</evidence>
<dbReference type="SMART" id="SM00387">
    <property type="entry name" value="HATPase_c"/>
    <property type="match status" value="1"/>
</dbReference>
<evidence type="ECO:0000256" key="5">
    <source>
        <dbReference type="ARBA" id="ARBA00022553"/>
    </source>
</evidence>
<feature type="transmembrane region" description="Helical" evidence="14">
    <location>
        <begin position="346"/>
        <end position="366"/>
    </location>
</feature>
<dbReference type="RefSeq" id="WP_092471066.1">
    <property type="nucleotide sequence ID" value="NZ_FOOX01000006.1"/>
</dbReference>
<evidence type="ECO:0000256" key="14">
    <source>
        <dbReference type="SAM" id="Phobius"/>
    </source>
</evidence>
<keyword evidence="12" id="KW-0902">Two-component regulatory system</keyword>
<feature type="transmembrane region" description="Helical" evidence="14">
    <location>
        <begin position="195"/>
        <end position="221"/>
    </location>
</feature>
<evidence type="ECO:0000256" key="13">
    <source>
        <dbReference type="ARBA" id="ARBA00023136"/>
    </source>
</evidence>
<evidence type="ECO:0000256" key="4">
    <source>
        <dbReference type="ARBA" id="ARBA00022475"/>
    </source>
</evidence>
<dbReference type="GO" id="GO:0000155">
    <property type="term" value="F:phosphorelay sensor kinase activity"/>
    <property type="evidence" value="ECO:0007669"/>
    <property type="project" value="InterPro"/>
</dbReference>
<dbReference type="SUPFAM" id="SSF47384">
    <property type="entry name" value="Homodimeric domain of signal transducing histidine kinase"/>
    <property type="match status" value="1"/>
</dbReference>
<evidence type="ECO:0000256" key="10">
    <source>
        <dbReference type="ARBA" id="ARBA00022840"/>
    </source>
</evidence>
<keyword evidence="5" id="KW-0597">Phosphoprotein</keyword>
<dbReference type="Gene3D" id="3.30.565.10">
    <property type="entry name" value="Histidine kinase-like ATPase, C-terminal domain"/>
    <property type="match status" value="1"/>
</dbReference>
<reference evidence="17" key="1">
    <citation type="submission" date="2016-10" db="EMBL/GenBank/DDBJ databases">
        <authorList>
            <person name="Varghese N."/>
            <person name="Submissions S."/>
        </authorList>
    </citation>
    <scope>NUCLEOTIDE SEQUENCE [LARGE SCALE GENOMIC DNA]</scope>
    <source>
        <strain evidence="17">DSM 17038</strain>
    </source>
</reference>
<dbReference type="GO" id="GO:0005524">
    <property type="term" value="F:ATP binding"/>
    <property type="evidence" value="ECO:0007669"/>
    <property type="project" value="UniProtKB-KW"/>
</dbReference>
<evidence type="ECO:0000256" key="2">
    <source>
        <dbReference type="ARBA" id="ARBA00004651"/>
    </source>
</evidence>